<feature type="non-terminal residue" evidence="2">
    <location>
        <position position="1"/>
    </location>
</feature>
<accession>A0A0G4ME52</accession>
<feature type="compositionally biased region" description="Basic and acidic residues" evidence="1">
    <location>
        <begin position="1"/>
        <end position="38"/>
    </location>
</feature>
<dbReference type="Proteomes" id="UP000044602">
    <property type="component" value="Unassembled WGS sequence"/>
</dbReference>
<gene>
    <name evidence="2" type="ORF">BN1708_018998</name>
</gene>
<reference evidence="3" key="1">
    <citation type="submission" date="2015-05" db="EMBL/GenBank/DDBJ databases">
        <authorList>
            <person name="Fogelqvist Johan"/>
        </authorList>
    </citation>
    <scope>NUCLEOTIDE SEQUENCE [LARGE SCALE GENOMIC DNA]</scope>
</reference>
<dbReference type="EMBL" id="CVQH01022132">
    <property type="protein sequence ID" value="CRK32436.1"/>
    <property type="molecule type" value="Genomic_DNA"/>
</dbReference>
<proteinExistence type="predicted"/>
<feature type="region of interest" description="Disordered" evidence="1">
    <location>
        <begin position="1"/>
        <end position="44"/>
    </location>
</feature>
<sequence>AQEGAPDQKVRPDCERPGHPEEARRARGCEQRGKDQQRRRQKGS</sequence>
<evidence type="ECO:0000256" key="1">
    <source>
        <dbReference type="SAM" id="MobiDB-lite"/>
    </source>
</evidence>
<evidence type="ECO:0000313" key="3">
    <source>
        <dbReference type="Proteomes" id="UP000044602"/>
    </source>
</evidence>
<protein>
    <submittedName>
        <fullName evidence="2">Uncharacterized protein</fullName>
    </submittedName>
</protein>
<organism evidence="2 3">
    <name type="scientific">Verticillium longisporum</name>
    <name type="common">Verticillium dahliae var. longisporum</name>
    <dbReference type="NCBI Taxonomy" id="100787"/>
    <lineage>
        <taxon>Eukaryota</taxon>
        <taxon>Fungi</taxon>
        <taxon>Dikarya</taxon>
        <taxon>Ascomycota</taxon>
        <taxon>Pezizomycotina</taxon>
        <taxon>Sordariomycetes</taxon>
        <taxon>Hypocreomycetidae</taxon>
        <taxon>Glomerellales</taxon>
        <taxon>Plectosphaerellaceae</taxon>
        <taxon>Verticillium</taxon>
    </lineage>
</organism>
<dbReference type="AlphaFoldDB" id="A0A0G4ME52"/>
<evidence type="ECO:0000313" key="2">
    <source>
        <dbReference type="EMBL" id="CRK32436.1"/>
    </source>
</evidence>
<name>A0A0G4ME52_VERLO</name>
<keyword evidence="3" id="KW-1185">Reference proteome</keyword>